<organism evidence="6">
    <name type="scientific">Streptantibioticus silvisoli</name>
    <dbReference type="NCBI Taxonomy" id="2705255"/>
    <lineage>
        <taxon>Bacteria</taxon>
        <taxon>Bacillati</taxon>
        <taxon>Actinomycetota</taxon>
        <taxon>Actinomycetes</taxon>
        <taxon>Kitasatosporales</taxon>
        <taxon>Streptomycetaceae</taxon>
        <taxon>Streptantibioticus</taxon>
    </lineage>
</organism>
<reference evidence="6 7" key="1">
    <citation type="submission" date="2023-05" db="EMBL/GenBank/DDBJ databases">
        <title>Streptantibioticus silvisoli sp. nov., acidotolerant actinomycetes 1 from pine litter.</title>
        <authorList>
            <person name="Swiecimska M."/>
            <person name="Golinska P."/>
            <person name="Sangal V."/>
            <person name="Wachnowicz B."/>
            <person name="Goodfellow M."/>
        </authorList>
    </citation>
    <scope>NUCLEOTIDE SEQUENCE</scope>
    <source>
        <strain evidence="6">SL13</strain>
        <strain evidence="5 7">SL54</strain>
    </source>
</reference>
<feature type="active site" description="Proton acceptor" evidence="3">
    <location>
        <position position="62"/>
    </location>
</feature>
<dbReference type="Pfam" id="PF00908">
    <property type="entry name" value="dTDP_sugar_isom"/>
    <property type="match status" value="1"/>
</dbReference>
<evidence type="ECO:0000313" key="7">
    <source>
        <dbReference type="Proteomes" id="UP001156398"/>
    </source>
</evidence>
<dbReference type="PANTHER" id="PTHR21047">
    <property type="entry name" value="DTDP-6-DEOXY-D-GLUCOSE-3,5 EPIMERASE"/>
    <property type="match status" value="1"/>
</dbReference>
<dbReference type="InterPro" id="IPR000888">
    <property type="entry name" value="RmlC-like"/>
</dbReference>
<dbReference type="SUPFAM" id="SSF51182">
    <property type="entry name" value="RmlC-like cupins"/>
    <property type="match status" value="1"/>
</dbReference>
<dbReference type="AlphaFoldDB" id="A0AA90K7U3"/>
<dbReference type="EMBL" id="JAAGKO020000017">
    <property type="protein sequence ID" value="MDI5963742.1"/>
    <property type="molecule type" value="Genomic_DNA"/>
</dbReference>
<dbReference type="InterPro" id="IPR011051">
    <property type="entry name" value="RmlC_Cupin_sf"/>
</dbReference>
<evidence type="ECO:0000256" key="1">
    <source>
        <dbReference type="ARBA" id="ARBA00010154"/>
    </source>
</evidence>
<dbReference type="CDD" id="cd00438">
    <property type="entry name" value="cupin_RmlC"/>
    <property type="match status" value="1"/>
</dbReference>
<comment type="caution">
    <text evidence="6">The sequence shown here is derived from an EMBL/GenBank/DDBJ whole genome shotgun (WGS) entry which is preliminary data.</text>
</comment>
<feature type="active site" description="Proton donor" evidence="3">
    <location>
        <position position="132"/>
    </location>
</feature>
<dbReference type="Proteomes" id="UP001156398">
    <property type="component" value="Unassembled WGS sequence"/>
</dbReference>
<accession>A0AA90K7U3</accession>
<dbReference type="GO" id="GO:0019305">
    <property type="term" value="P:dTDP-rhamnose biosynthetic process"/>
    <property type="evidence" value="ECO:0007669"/>
    <property type="project" value="TreeGrafter"/>
</dbReference>
<comment type="similarity">
    <text evidence="1">Belongs to the dTDP-4-dehydrorhamnose 3,5-epimerase family.</text>
</comment>
<evidence type="ECO:0000313" key="6">
    <source>
        <dbReference type="EMBL" id="MDI5968697.1"/>
    </source>
</evidence>
<sequence>MKVREMAVPDAFRITPHKFTDSRGNFYESFRHGELAEEIGRPIPITQVNYSVSRKNTLRGLHGTLLASGQAKIVCCVRGAVLDIVVDLRTGSPTYGVYEANRLDAESGDTVFVAEGLVHGFLALTDDTCVSYLCSTEFVPGTQLDIDPFDPELNLPWDLPDAPLMSAKDAGAMSVARARETGLLPDYEACLAYYAALRGTS</sequence>
<feature type="site" description="Participates in a stacking interaction with the thymidine ring of dTDP-4-oxo-6-deoxyglucose" evidence="4">
    <location>
        <position position="138"/>
    </location>
</feature>
<keyword evidence="7" id="KW-1185">Reference proteome</keyword>
<dbReference type="GO" id="GO:0008830">
    <property type="term" value="F:dTDP-4-dehydrorhamnose 3,5-epimerase activity"/>
    <property type="evidence" value="ECO:0007669"/>
    <property type="project" value="InterPro"/>
</dbReference>
<gene>
    <name evidence="5" type="ORF">POF43_013630</name>
    <name evidence="6" type="ORF">POF50_004935</name>
</gene>
<evidence type="ECO:0000313" key="5">
    <source>
        <dbReference type="EMBL" id="MDI5963742.1"/>
    </source>
</evidence>
<evidence type="ECO:0000256" key="4">
    <source>
        <dbReference type="PIRSR" id="PIRSR600888-3"/>
    </source>
</evidence>
<dbReference type="GO" id="GO:0005829">
    <property type="term" value="C:cytosol"/>
    <property type="evidence" value="ECO:0007669"/>
    <property type="project" value="TreeGrafter"/>
</dbReference>
<keyword evidence="2" id="KW-0413">Isomerase</keyword>
<dbReference type="EMBL" id="JABXJJ020000005">
    <property type="protein sequence ID" value="MDI5968697.1"/>
    <property type="molecule type" value="Genomic_DNA"/>
</dbReference>
<evidence type="ECO:0000256" key="2">
    <source>
        <dbReference type="ARBA" id="ARBA00023235"/>
    </source>
</evidence>
<dbReference type="InterPro" id="IPR014710">
    <property type="entry name" value="RmlC-like_jellyroll"/>
</dbReference>
<proteinExistence type="inferred from homology"/>
<name>A0AA90K7U3_9ACTN</name>
<dbReference type="PANTHER" id="PTHR21047:SF2">
    <property type="entry name" value="THYMIDINE DIPHOSPHO-4-KETO-RHAMNOSE 3,5-EPIMERASE"/>
    <property type="match status" value="1"/>
</dbReference>
<dbReference type="RefSeq" id="WP_271312414.1">
    <property type="nucleotide sequence ID" value="NZ_JAAGKO020000017.1"/>
</dbReference>
<evidence type="ECO:0000256" key="3">
    <source>
        <dbReference type="PIRSR" id="PIRSR600888-1"/>
    </source>
</evidence>
<dbReference type="Gene3D" id="2.60.120.10">
    <property type="entry name" value="Jelly Rolls"/>
    <property type="match status" value="1"/>
</dbReference>
<dbReference type="GO" id="GO:0000271">
    <property type="term" value="P:polysaccharide biosynthetic process"/>
    <property type="evidence" value="ECO:0007669"/>
    <property type="project" value="TreeGrafter"/>
</dbReference>
<protein>
    <submittedName>
        <fullName evidence="6">dTDP-4-dehydrorhamnose 3,5-epimerase family protein</fullName>
    </submittedName>
</protein>